<dbReference type="OrthoDB" id="5321006at2759"/>
<dbReference type="AlphaFoldDB" id="A0A1C1CD53"/>
<dbReference type="VEuPathDB" id="FungiDB:G647_09117"/>
<dbReference type="Proteomes" id="UP000094526">
    <property type="component" value="Unassembled WGS sequence"/>
</dbReference>
<evidence type="ECO:0000313" key="5">
    <source>
        <dbReference type="EMBL" id="OCT46411.1"/>
    </source>
</evidence>
<feature type="compositionally biased region" description="Basic and acidic residues" evidence="2">
    <location>
        <begin position="712"/>
        <end position="724"/>
    </location>
</feature>
<dbReference type="eggNOG" id="ENOG502S04K">
    <property type="taxonomic scope" value="Eukaryota"/>
</dbReference>
<reference evidence="6" key="1">
    <citation type="submission" date="2015-07" db="EMBL/GenBank/DDBJ databases">
        <authorList>
            <person name="Teixeira M.M."/>
            <person name="Souza R.C."/>
            <person name="Almeida L.G."/>
            <person name="Vicente V.A."/>
            <person name="de Hoog S."/>
            <person name="Bocca A.L."/>
            <person name="de Almeida S.R."/>
            <person name="Vasconcelos A.T."/>
            <person name="Felipe M.S."/>
        </authorList>
    </citation>
    <scope>NUCLEOTIDE SEQUENCE [LARGE SCALE GENOMIC DNA]</scope>
    <source>
        <strain evidence="6">KSF</strain>
    </source>
</reference>
<feature type="coiled-coil region" evidence="1">
    <location>
        <begin position="490"/>
        <end position="521"/>
    </location>
</feature>
<evidence type="ECO:0000259" key="4">
    <source>
        <dbReference type="Pfam" id="PF20497"/>
    </source>
</evidence>
<evidence type="ECO:0008006" key="7">
    <source>
        <dbReference type="Google" id="ProtNLM"/>
    </source>
</evidence>
<gene>
    <name evidence="5" type="ORF">CLCR_01064</name>
</gene>
<dbReference type="Pfam" id="PF20497">
    <property type="entry name" value="SWI-SNF_Ssr4_C"/>
    <property type="match status" value="1"/>
</dbReference>
<proteinExistence type="predicted"/>
<dbReference type="VEuPathDB" id="FungiDB:CLCR_01064"/>
<name>A0A1C1CD53_9EURO</name>
<comment type="caution">
    <text evidence="5">The sequence shown here is derived from an EMBL/GenBank/DDBJ whole genome shotgun (WGS) entry which is preliminary data.</text>
</comment>
<keyword evidence="6" id="KW-1185">Reference proteome</keyword>
<feature type="compositionally biased region" description="Low complexity" evidence="2">
    <location>
        <begin position="654"/>
        <end position="665"/>
    </location>
</feature>
<dbReference type="Pfam" id="PF08549">
    <property type="entry name" value="SWI-SNF_Ssr4_N"/>
    <property type="match status" value="1"/>
</dbReference>
<organism evidence="5 6">
    <name type="scientific">Cladophialophora carrionii</name>
    <dbReference type="NCBI Taxonomy" id="86049"/>
    <lineage>
        <taxon>Eukaryota</taxon>
        <taxon>Fungi</taxon>
        <taxon>Dikarya</taxon>
        <taxon>Ascomycota</taxon>
        <taxon>Pezizomycotina</taxon>
        <taxon>Eurotiomycetes</taxon>
        <taxon>Chaetothyriomycetidae</taxon>
        <taxon>Chaetothyriales</taxon>
        <taxon>Herpotrichiellaceae</taxon>
        <taxon>Cladophialophora</taxon>
    </lineage>
</organism>
<dbReference type="STRING" id="86049.A0A1C1CD53"/>
<evidence type="ECO:0000256" key="1">
    <source>
        <dbReference type="SAM" id="Coils"/>
    </source>
</evidence>
<feature type="domain" description="SWI/SNF and RSC complexes subunit Ssr4 C-terminal" evidence="4">
    <location>
        <begin position="394"/>
        <end position="835"/>
    </location>
</feature>
<feature type="region of interest" description="Disordered" evidence="2">
    <location>
        <begin position="625"/>
        <end position="797"/>
    </location>
</feature>
<evidence type="ECO:0000259" key="3">
    <source>
        <dbReference type="Pfam" id="PF08549"/>
    </source>
</evidence>
<sequence>MENYISSGMLEALGVSHTSSQCRQLLAIARSDQRIAALGTPAFRAIPHANVSLDFLVGPTDALKQYAHVSFNVFGLPPPFQDGTVVWQPVVFLCVAFMRDAAALRLAEDFAENPAPEGVPVLARGMEGYELNLIQEKVRDKADNAKPQPRELRLGGADLIAFKSRLSFAVAYATTASTTLPHLHLVSKYRYPITSNPAVDTIVGYLLEAPKIVRDLQPMQWQFIDTPPDGSLILEWQPLEYLGTSYASDGFIWADVEHVYKSEVRGYRAGYRASGEAMATHCRRRYRLLPGNPAHGLPNPDPSLWLTHYSKASARDHVPAASIPILPHVHALIQQRRLIQSQGQLPRKEFMLHDRSNWPVIHLPPGVARAAAQGQIPPGAGHRRGASIAQEATLEEEEDVSRGDLLDFMTLRDISRVRYEQHHEWMEEIIESPYPTLSIIPSDLGFGRKGQLEELTKDFFDAPVAATREPNTGPPPRVGKMPSGQAEDFIKRASDKLVAMQAELEEMRKKHARRMEKLRRSTTLTTAEKKLRTVSNVPERQSISKDTTNGLIESAPRDAIDEIMGTVEADMGQRLTKTTTVTLISKGGLEERKQISPAPVATSIPTLSRAQSAINPAVSVDASIQQHVPPQPSPSIAQEQKPQQEEIPTPMGGPQTPSQPAPAAAEGESRPSALEPSQPPVAEQPPQPDANPAGDGLPQLDEIGTDVNMEGMVDHVDSTDRGGDEWVMIGEDGGQNDDIPEIQTEGAQDHVQPRAEEAAEHASGQDTDLQQLPQAQLNQDAQLNTPDFDMGGDFDNVEVDTAGDALASYGNDEDLNLENMEGSAFGDAFHTEDEEIS</sequence>
<dbReference type="EMBL" id="LGRB01000016">
    <property type="protein sequence ID" value="OCT46411.1"/>
    <property type="molecule type" value="Genomic_DNA"/>
</dbReference>
<dbReference type="VEuPathDB" id="FungiDB:G647_09118"/>
<dbReference type="InterPro" id="IPR013859">
    <property type="entry name" value="Ssr4_N"/>
</dbReference>
<feature type="compositionally biased region" description="Polar residues" evidence="2">
    <location>
        <begin position="625"/>
        <end position="641"/>
    </location>
</feature>
<evidence type="ECO:0000313" key="6">
    <source>
        <dbReference type="Proteomes" id="UP000094526"/>
    </source>
</evidence>
<evidence type="ECO:0000256" key="2">
    <source>
        <dbReference type="SAM" id="MobiDB-lite"/>
    </source>
</evidence>
<protein>
    <recommendedName>
        <fullName evidence="7">DUF1750-domain-containing protein</fullName>
    </recommendedName>
</protein>
<dbReference type="InterPro" id="IPR046464">
    <property type="entry name" value="SWI-SNF_Ssr4_C"/>
</dbReference>
<accession>A0A1C1CD53</accession>
<feature type="compositionally biased region" description="Polar residues" evidence="2">
    <location>
        <begin position="764"/>
        <end position="785"/>
    </location>
</feature>
<feature type="compositionally biased region" description="Basic and acidic residues" evidence="2">
    <location>
        <begin position="747"/>
        <end position="760"/>
    </location>
</feature>
<feature type="compositionally biased region" description="Pro residues" evidence="2">
    <location>
        <begin position="677"/>
        <end position="689"/>
    </location>
</feature>
<feature type="domain" description="SWI/SNF and RSC complexes subunit Ssr4 N-terminal" evidence="3">
    <location>
        <begin position="178"/>
        <end position="369"/>
    </location>
</feature>
<keyword evidence="1" id="KW-0175">Coiled coil</keyword>
<dbReference type="GO" id="GO:0006338">
    <property type="term" value="P:chromatin remodeling"/>
    <property type="evidence" value="ECO:0007669"/>
    <property type="project" value="InterPro"/>
</dbReference>